<dbReference type="EMBL" id="MHIF01000072">
    <property type="protein sequence ID" value="OGY45795.1"/>
    <property type="molecule type" value="Genomic_DNA"/>
</dbReference>
<dbReference type="InterPro" id="IPR011059">
    <property type="entry name" value="Metal-dep_hydrolase_composite"/>
</dbReference>
<sequence>MDIILKNKTLEAALQDEASYLLERQKHTRYEIVGSPKEMRRVLILGAAFVITADKDNKVQVLPRRSIYIIDGVIKEVYAGSKIKIPRNKIDIIYDASKRSGIVVTPGFINAHAHPPMYLLRSSMTLDKGNIVDQVAKMAKLEAKMRGNDFFLGAVGDFTEEQKTGITTTLSHYAVFDPIEKAARLTRHNVINAFSVVSNTHPKNSPKLAEKYLKNKSKYFSRPALAIHYLHRASLEQLKQIKKLVDKYNVLFTMHAAETEVWVQECVNKFGQRTVEALADFGLANSNLILSHAVHLSEEEIRLVKKYKIGIVHLPTSNKIHKSGEFKYPLFVKNGGAGQVALGTDSVISKNSLDLLSEALQMRIMHQDRQLVLYEDLFKMMTSQAAEILKLGKVGRILPGYRADLAFWKLRDRGFMPYNEKQPVSLIGNMITHGGRHVRDLMINGEFIITNRLHNLINESKLMTELQEGHMRLRKRLGDK</sequence>
<dbReference type="Pfam" id="PF01979">
    <property type="entry name" value="Amidohydro_1"/>
    <property type="match status" value="1"/>
</dbReference>
<proteinExistence type="predicted"/>
<comment type="caution">
    <text evidence="2">The sequence shown here is derived from an EMBL/GenBank/DDBJ whole genome shotgun (WGS) entry which is preliminary data.</text>
</comment>
<dbReference type="AlphaFoldDB" id="A0A1G1Y0C7"/>
<evidence type="ECO:0000313" key="2">
    <source>
        <dbReference type="EMBL" id="OGY45795.1"/>
    </source>
</evidence>
<organism evidence="2 3">
    <name type="scientific">Candidatus Buchananbacteria bacterium RIFCSPHIGHO2_01_FULL_46_12</name>
    <dbReference type="NCBI Taxonomy" id="1797536"/>
    <lineage>
        <taxon>Bacteria</taxon>
        <taxon>Candidatus Buchananiibacteriota</taxon>
    </lineage>
</organism>
<feature type="domain" description="Amidohydrolase-related" evidence="1">
    <location>
        <begin position="103"/>
        <end position="426"/>
    </location>
</feature>
<dbReference type="GO" id="GO:0016810">
    <property type="term" value="F:hydrolase activity, acting on carbon-nitrogen (but not peptide) bonds"/>
    <property type="evidence" value="ECO:0007669"/>
    <property type="project" value="InterPro"/>
</dbReference>
<dbReference type="SUPFAM" id="SSF51556">
    <property type="entry name" value="Metallo-dependent hydrolases"/>
    <property type="match status" value="1"/>
</dbReference>
<dbReference type="InterPro" id="IPR032466">
    <property type="entry name" value="Metal_Hydrolase"/>
</dbReference>
<dbReference type="PANTHER" id="PTHR43794:SF5">
    <property type="entry name" value="CHLOROHYDROLASE FAMILY PROTEIN"/>
    <property type="match status" value="1"/>
</dbReference>
<accession>A0A1G1Y0C7</accession>
<evidence type="ECO:0000313" key="3">
    <source>
        <dbReference type="Proteomes" id="UP000178432"/>
    </source>
</evidence>
<dbReference type="InterPro" id="IPR006680">
    <property type="entry name" value="Amidohydro-rel"/>
</dbReference>
<reference evidence="2 3" key="1">
    <citation type="journal article" date="2016" name="Nat. Commun.">
        <title>Thousands of microbial genomes shed light on interconnected biogeochemical processes in an aquifer system.</title>
        <authorList>
            <person name="Anantharaman K."/>
            <person name="Brown C.T."/>
            <person name="Hug L.A."/>
            <person name="Sharon I."/>
            <person name="Castelle C.J."/>
            <person name="Probst A.J."/>
            <person name="Thomas B.C."/>
            <person name="Singh A."/>
            <person name="Wilkins M.J."/>
            <person name="Karaoz U."/>
            <person name="Brodie E.L."/>
            <person name="Williams K.H."/>
            <person name="Hubbard S.S."/>
            <person name="Banfield J.F."/>
        </authorList>
    </citation>
    <scope>NUCLEOTIDE SEQUENCE [LARGE SCALE GENOMIC DNA]</scope>
</reference>
<name>A0A1G1Y0C7_9BACT</name>
<dbReference type="Gene3D" id="3.20.20.140">
    <property type="entry name" value="Metal-dependent hydrolases"/>
    <property type="match status" value="1"/>
</dbReference>
<evidence type="ECO:0000259" key="1">
    <source>
        <dbReference type="Pfam" id="PF01979"/>
    </source>
</evidence>
<protein>
    <recommendedName>
        <fullName evidence="1">Amidohydrolase-related domain-containing protein</fullName>
    </recommendedName>
</protein>
<dbReference type="PANTHER" id="PTHR43794">
    <property type="entry name" value="AMINOHYDROLASE SSNA-RELATED"/>
    <property type="match status" value="1"/>
</dbReference>
<dbReference type="Proteomes" id="UP000178432">
    <property type="component" value="Unassembled WGS sequence"/>
</dbReference>
<dbReference type="InterPro" id="IPR050287">
    <property type="entry name" value="MTA/SAH_deaminase"/>
</dbReference>
<dbReference type="Gene3D" id="2.30.40.10">
    <property type="entry name" value="Urease, subunit C, domain 1"/>
    <property type="match status" value="1"/>
</dbReference>
<gene>
    <name evidence="2" type="ORF">A2663_01530</name>
</gene>
<dbReference type="SUPFAM" id="SSF51338">
    <property type="entry name" value="Composite domain of metallo-dependent hydrolases"/>
    <property type="match status" value="1"/>
</dbReference>